<protein>
    <submittedName>
        <fullName evidence="7">Predicted arabinose efflux permease, MFS family</fullName>
    </submittedName>
</protein>
<dbReference type="PANTHER" id="PTHR23514">
    <property type="entry name" value="BYPASS OF STOP CODON PROTEIN 6"/>
    <property type="match status" value="1"/>
</dbReference>
<evidence type="ECO:0000313" key="8">
    <source>
        <dbReference type="Proteomes" id="UP000198426"/>
    </source>
</evidence>
<reference evidence="7 8" key="1">
    <citation type="submission" date="2017-06" db="EMBL/GenBank/DDBJ databases">
        <authorList>
            <person name="Kim H.J."/>
            <person name="Triplett B.A."/>
        </authorList>
    </citation>
    <scope>NUCLEOTIDE SEQUENCE [LARGE SCALE GENOMIC DNA]</scope>
    <source>
        <strain evidence="7 8">DSM 29339</strain>
    </source>
</reference>
<evidence type="ECO:0000256" key="2">
    <source>
        <dbReference type="ARBA" id="ARBA00022692"/>
    </source>
</evidence>
<dbReference type="GO" id="GO:0022857">
    <property type="term" value="F:transmembrane transporter activity"/>
    <property type="evidence" value="ECO:0007669"/>
    <property type="project" value="InterPro"/>
</dbReference>
<feature type="domain" description="Major facilitator superfamily (MFS) profile" evidence="6">
    <location>
        <begin position="202"/>
        <end position="378"/>
    </location>
</feature>
<organism evidence="7 8">
    <name type="scientific">Tropicimonas sediminicola</name>
    <dbReference type="NCBI Taxonomy" id="1031541"/>
    <lineage>
        <taxon>Bacteria</taxon>
        <taxon>Pseudomonadati</taxon>
        <taxon>Pseudomonadota</taxon>
        <taxon>Alphaproteobacteria</taxon>
        <taxon>Rhodobacterales</taxon>
        <taxon>Roseobacteraceae</taxon>
        <taxon>Tropicimonas</taxon>
    </lineage>
</organism>
<dbReference type="GO" id="GO:0016020">
    <property type="term" value="C:membrane"/>
    <property type="evidence" value="ECO:0007669"/>
    <property type="project" value="UniProtKB-SubCell"/>
</dbReference>
<accession>A0A239I6H0</accession>
<feature type="transmembrane region" description="Helical" evidence="5">
    <location>
        <begin position="237"/>
        <end position="257"/>
    </location>
</feature>
<sequence>MPDIRTPWRAVAAAFALNGILLGSWAARIPAVMQSYGLSEARFGLLLLVMGLGALISFPLAGRAADRFGAVRLTHGIGWAYLLSLVLIGMAPGVPALALAVFFFGMCHGSMDVTMNSWATEVEKHMGRSVMSSFHAMWSLGAGIGAAAGAGATALGLSVPVHFLLAALGFGAVFQWFAYIPWTSNVRPHDPEAPAFALPRGALLLVGLMTLASGSGEGSVADWSAVFLAVDLGVTEARAALGFTVFSVVMVVMRLLVDRLVIRAGAVQVARISGVSATLGLLLVITSTGLAQALVGFALMGVGYAAIVPLAFSRAARDPVVPPGQAIAAVATLGYSALLMSPPIIGFVAELTSLRIAFLFLAALAVLIFALAGVLGRE</sequence>
<dbReference type="SUPFAM" id="SSF103473">
    <property type="entry name" value="MFS general substrate transporter"/>
    <property type="match status" value="1"/>
</dbReference>
<evidence type="ECO:0000256" key="4">
    <source>
        <dbReference type="ARBA" id="ARBA00023136"/>
    </source>
</evidence>
<dbReference type="RefSeq" id="WP_089233317.1">
    <property type="nucleotide sequence ID" value="NZ_FZOY01000004.1"/>
</dbReference>
<dbReference type="Pfam" id="PF07690">
    <property type="entry name" value="MFS_1"/>
    <property type="match status" value="1"/>
</dbReference>
<evidence type="ECO:0000256" key="3">
    <source>
        <dbReference type="ARBA" id="ARBA00022989"/>
    </source>
</evidence>
<evidence type="ECO:0000256" key="5">
    <source>
        <dbReference type="SAM" id="Phobius"/>
    </source>
</evidence>
<feature type="transmembrane region" description="Helical" evidence="5">
    <location>
        <begin position="354"/>
        <end position="375"/>
    </location>
</feature>
<dbReference type="PANTHER" id="PTHR23514:SF13">
    <property type="entry name" value="INNER MEMBRANE PROTEIN YBJJ"/>
    <property type="match status" value="1"/>
</dbReference>
<dbReference type="AlphaFoldDB" id="A0A239I6H0"/>
<dbReference type="InterPro" id="IPR011701">
    <property type="entry name" value="MFS"/>
</dbReference>
<feature type="transmembrane region" description="Helical" evidence="5">
    <location>
        <begin position="324"/>
        <end position="348"/>
    </location>
</feature>
<keyword evidence="2 5" id="KW-0812">Transmembrane</keyword>
<proteinExistence type="predicted"/>
<keyword evidence="4 5" id="KW-0472">Membrane</keyword>
<dbReference type="InterPro" id="IPR020846">
    <property type="entry name" value="MFS_dom"/>
</dbReference>
<feature type="transmembrane region" description="Helical" evidence="5">
    <location>
        <begin position="269"/>
        <end position="287"/>
    </location>
</feature>
<keyword evidence="3 5" id="KW-1133">Transmembrane helix</keyword>
<feature type="transmembrane region" description="Helical" evidence="5">
    <location>
        <begin position="42"/>
        <end position="61"/>
    </location>
</feature>
<dbReference type="EMBL" id="FZOY01000004">
    <property type="protein sequence ID" value="SNS88908.1"/>
    <property type="molecule type" value="Genomic_DNA"/>
</dbReference>
<evidence type="ECO:0000256" key="1">
    <source>
        <dbReference type="ARBA" id="ARBA00004141"/>
    </source>
</evidence>
<evidence type="ECO:0000313" key="7">
    <source>
        <dbReference type="EMBL" id="SNS88908.1"/>
    </source>
</evidence>
<feature type="transmembrane region" description="Helical" evidence="5">
    <location>
        <begin position="293"/>
        <end position="312"/>
    </location>
</feature>
<feature type="transmembrane region" description="Helical" evidence="5">
    <location>
        <begin position="194"/>
        <end position="214"/>
    </location>
</feature>
<dbReference type="PROSITE" id="PS50850">
    <property type="entry name" value="MFS"/>
    <property type="match status" value="1"/>
</dbReference>
<dbReference type="Gene3D" id="1.20.1250.20">
    <property type="entry name" value="MFS general substrate transporter like domains"/>
    <property type="match status" value="2"/>
</dbReference>
<dbReference type="Proteomes" id="UP000198426">
    <property type="component" value="Unassembled WGS sequence"/>
</dbReference>
<dbReference type="CDD" id="cd17393">
    <property type="entry name" value="MFS_MosC_like"/>
    <property type="match status" value="1"/>
</dbReference>
<name>A0A239I6H0_9RHOB</name>
<dbReference type="InterPro" id="IPR036259">
    <property type="entry name" value="MFS_trans_sf"/>
</dbReference>
<feature type="transmembrane region" description="Helical" evidence="5">
    <location>
        <begin position="163"/>
        <end position="182"/>
    </location>
</feature>
<evidence type="ECO:0000259" key="6">
    <source>
        <dbReference type="PROSITE" id="PS50850"/>
    </source>
</evidence>
<comment type="subcellular location">
    <subcellularLocation>
        <location evidence="1">Membrane</location>
        <topology evidence="1">Multi-pass membrane protein</topology>
    </subcellularLocation>
</comment>
<dbReference type="InterPro" id="IPR051788">
    <property type="entry name" value="MFS_Transporter"/>
</dbReference>
<keyword evidence="8" id="KW-1185">Reference proteome</keyword>
<feature type="transmembrane region" description="Helical" evidence="5">
    <location>
        <begin position="136"/>
        <end position="157"/>
    </location>
</feature>
<gene>
    <name evidence="7" type="ORF">SAMN05421757_104226</name>
</gene>
<dbReference type="OrthoDB" id="9810941at2"/>